<evidence type="ECO:0000259" key="3">
    <source>
        <dbReference type="Pfam" id="PF02834"/>
    </source>
</evidence>
<dbReference type="Proteomes" id="UP000283474">
    <property type="component" value="Chromosome"/>
</dbReference>
<dbReference type="SUPFAM" id="SSF55144">
    <property type="entry name" value="LigT-like"/>
    <property type="match status" value="1"/>
</dbReference>
<reference evidence="4 5" key="1">
    <citation type="submission" date="2017-08" db="EMBL/GenBank/DDBJ databases">
        <authorList>
            <person name="Park S.-J."/>
            <person name="Kim H."/>
        </authorList>
    </citation>
    <scope>NUCLEOTIDE SEQUENCE [LARGE SCALE GENOMIC DNA]</scope>
    <source>
        <strain evidence="5">ye3</strain>
    </source>
</reference>
<dbReference type="PANTHER" id="PTHR35561">
    <property type="entry name" value="RNA 2',3'-CYCLIC PHOSPHODIESTERASE"/>
    <property type="match status" value="1"/>
</dbReference>
<accession>A0A410GEU9</accession>
<dbReference type="InterPro" id="IPR004175">
    <property type="entry name" value="RNA_CPDase"/>
</dbReference>
<evidence type="ECO:0000256" key="1">
    <source>
        <dbReference type="ARBA" id="ARBA00022801"/>
    </source>
</evidence>
<dbReference type="EC" id="3.1.4.58" evidence="2"/>
<dbReference type="KEGG" id="pus:CKA81_13920"/>
<comment type="caution">
    <text evidence="2">Lacks conserved residue(s) required for the propagation of feature annotation.</text>
</comment>
<dbReference type="PANTHER" id="PTHR35561:SF1">
    <property type="entry name" value="RNA 2',3'-CYCLIC PHOSPHODIESTERASE"/>
    <property type="match status" value="1"/>
</dbReference>
<dbReference type="InterPro" id="IPR009097">
    <property type="entry name" value="Cyclic_Pdiesterase"/>
</dbReference>
<feature type="active site" description="Proton acceptor" evidence="2">
    <location>
        <position position="141"/>
    </location>
</feature>
<comment type="catalytic activity">
    <reaction evidence="2">
        <text>a 3'-end 2',3'-cyclophospho-ribonucleotide-RNA + H2O = a 3'-end 2'-phospho-ribonucleotide-RNA + H(+)</text>
        <dbReference type="Rhea" id="RHEA:11828"/>
        <dbReference type="Rhea" id="RHEA-COMP:10464"/>
        <dbReference type="Rhea" id="RHEA-COMP:17353"/>
        <dbReference type="ChEBI" id="CHEBI:15377"/>
        <dbReference type="ChEBI" id="CHEBI:15378"/>
        <dbReference type="ChEBI" id="CHEBI:83064"/>
        <dbReference type="ChEBI" id="CHEBI:173113"/>
        <dbReference type="EC" id="3.1.4.58"/>
    </reaction>
</comment>
<evidence type="ECO:0000313" key="5">
    <source>
        <dbReference type="Proteomes" id="UP000283474"/>
    </source>
</evidence>
<feature type="active site" description="Proton donor" evidence="2">
    <location>
        <position position="55"/>
    </location>
</feature>
<dbReference type="GO" id="GO:0008664">
    <property type="term" value="F:RNA 2',3'-cyclic 3'-phosphodiesterase activity"/>
    <property type="evidence" value="ECO:0007669"/>
    <property type="project" value="UniProtKB-EC"/>
</dbReference>
<dbReference type="RefSeq" id="WP_128355819.1">
    <property type="nucleotide sequence ID" value="NZ_CP022987.1"/>
</dbReference>
<proteinExistence type="inferred from homology"/>
<dbReference type="NCBIfam" id="TIGR02258">
    <property type="entry name" value="2_5_ligase"/>
    <property type="match status" value="1"/>
</dbReference>
<organism evidence="4 5">
    <name type="scientific">Pollutimonas thiosulfatoxidans</name>
    <dbReference type="NCBI Taxonomy" id="2028345"/>
    <lineage>
        <taxon>Bacteria</taxon>
        <taxon>Pseudomonadati</taxon>
        <taxon>Pseudomonadota</taxon>
        <taxon>Betaproteobacteria</taxon>
        <taxon>Burkholderiales</taxon>
        <taxon>Alcaligenaceae</taxon>
        <taxon>Pollutimonas</taxon>
    </lineage>
</organism>
<feature type="domain" description="Phosphoesterase HXTX" evidence="3">
    <location>
        <begin position="24"/>
        <end position="77"/>
    </location>
</feature>
<dbReference type="Gene3D" id="3.90.1140.10">
    <property type="entry name" value="Cyclic phosphodiesterase"/>
    <property type="match status" value="1"/>
</dbReference>
<dbReference type="OrthoDB" id="7061261at2"/>
<evidence type="ECO:0000256" key="2">
    <source>
        <dbReference type="HAMAP-Rule" id="MF_01940"/>
    </source>
</evidence>
<evidence type="ECO:0000313" key="4">
    <source>
        <dbReference type="EMBL" id="QAA94824.1"/>
    </source>
</evidence>
<dbReference type="Pfam" id="PF02834">
    <property type="entry name" value="LigT_PEase"/>
    <property type="match status" value="1"/>
</dbReference>
<feature type="short sequence motif" description="HXTX 1" evidence="2">
    <location>
        <begin position="55"/>
        <end position="58"/>
    </location>
</feature>
<dbReference type="InterPro" id="IPR014051">
    <property type="entry name" value="Phosphoesterase_HXTX"/>
</dbReference>
<dbReference type="AlphaFoldDB" id="A0A410GEU9"/>
<comment type="similarity">
    <text evidence="2">Belongs to the 2H phosphoesterase superfamily. ThpR family.</text>
</comment>
<gene>
    <name evidence="4" type="ORF">CKA81_13920</name>
</gene>
<dbReference type="EMBL" id="CP022987">
    <property type="protein sequence ID" value="QAA94824.1"/>
    <property type="molecule type" value="Genomic_DNA"/>
</dbReference>
<name>A0A410GEU9_9BURK</name>
<sequence>MSSEERSPHRPDSAPALRLFFGLWPSPEAAAEMSKWAEDAHALCGGRVMRPDTLHITLAFLGSTSPERAEQLMREVPTWPAVVDDLILQRYGRFTGPRIVWAGPGRSDADRVPWLDSLYDELWGRLAALGWQKPASTFRPHVSLLRKAGPCALDQLGRPPLLWRPQRCVLVASTPSPGGSQYQVLAAMPLAGLQD</sequence>
<protein>
    <recommendedName>
        <fullName evidence="2">RNA 2',3'-cyclic phosphodiesterase</fullName>
        <shortName evidence="2">RNA 2',3'-CPDase</shortName>
        <ecNumber evidence="2">3.1.4.58</ecNumber>
    </recommendedName>
</protein>
<dbReference type="HAMAP" id="MF_01940">
    <property type="entry name" value="RNA_CPDase"/>
    <property type="match status" value="1"/>
</dbReference>
<keyword evidence="1 2" id="KW-0378">Hydrolase</keyword>
<keyword evidence="5" id="KW-1185">Reference proteome</keyword>
<comment type="function">
    <text evidence="2">Hydrolyzes RNA 2',3'-cyclic phosphodiester to an RNA 2'-phosphomonoester.</text>
</comment>
<dbReference type="GO" id="GO:0004113">
    <property type="term" value="F:2',3'-cyclic-nucleotide 3'-phosphodiesterase activity"/>
    <property type="evidence" value="ECO:0007669"/>
    <property type="project" value="InterPro"/>
</dbReference>